<proteinExistence type="predicted"/>
<keyword evidence="3" id="KW-1185">Reference proteome</keyword>
<reference evidence="1" key="2">
    <citation type="submission" date="2021-04" db="EMBL/GenBank/DDBJ databases">
        <authorList>
            <person name="Podell S."/>
        </authorList>
    </citation>
    <scope>NUCLEOTIDE SEQUENCE</scope>
    <source>
        <strain evidence="1">Hildebrandi</strain>
    </source>
</reference>
<organism evidence="1 3">
    <name type="scientific">Nitzschia inconspicua</name>
    <dbReference type="NCBI Taxonomy" id="303405"/>
    <lineage>
        <taxon>Eukaryota</taxon>
        <taxon>Sar</taxon>
        <taxon>Stramenopiles</taxon>
        <taxon>Ochrophyta</taxon>
        <taxon>Bacillariophyta</taxon>
        <taxon>Bacillariophyceae</taxon>
        <taxon>Bacillariophycidae</taxon>
        <taxon>Bacillariales</taxon>
        <taxon>Bacillariaceae</taxon>
        <taxon>Nitzschia</taxon>
    </lineage>
</organism>
<evidence type="ECO:0000313" key="2">
    <source>
        <dbReference type="EMBL" id="KAG7373632.1"/>
    </source>
</evidence>
<protein>
    <submittedName>
        <fullName evidence="1">YHYH domain containing protein</fullName>
    </submittedName>
</protein>
<comment type="caution">
    <text evidence="1">The sequence shown here is derived from an EMBL/GenBank/DDBJ whole genome shotgun (WGS) entry which is preliminary data.</text>
</comment>
<sequence length="184" mass="18982">MPTRYLETCGTSCGAETCGAGSDQFESTANPSPVIGFAGDGFPIYGLYDKNGNLQRSQEFGGELDECNGKMDDTGKYAYFITPDPPFSPSCLGGVQGGTFSYFSSTTTCPTDGISNTVLTASQATECFGITDITRQNNDGLFDALADCDIETLVENASGCISKTALAIAVASAAGIAAIVALLP</sequence>
<evidence type="ECO:0000313" key="1">
    <source>
        <dbReference type="EMBL" id="KAG7338130.1"/>
    </source>
</evidence>
<dbReference type="OrthoDB" id="536979at2759"/>
<dbReference type="AlphaFoldDB" id="A0A9K3K7N9"/>
<gene>
    <name evidence="1" type="ORF">IV203_022828</name>
    <name evidence="2" type="ORF">IV203_034356</name>
</gene>
<name>A0A9K3K7N9_9STRA</name>
<accession>A0A9K3K7N9</accession>
<evidence type="ECO:0000313" key="3">
    <source>
        <dbReference type="Proteomes" id="UP000693970"/>
    </source>
</evidence>
<dbReference type="EMBL" id="JAGRRH010000064">
    <property type="protein sequence ID" value="KAG7338130.1"/>
    <property type="molecule type" value="Genomic_DNA"/>
</dbReference>
<reference evidence="1" key="1">
    <citation type="journal article" date="2021" name="Sci. Rep.">
        <title>Diploid genomic architecture of Nitzschia inconspicua, an elite biomass production diatom.</title>
        <authorList>
            <person name="Oliver A."/>
            <person name="Podell S."/>
            <person name="Pinowska A."/>
            <person name="Traller J.C."/>
            <person name="Smith S.R."/>
            <person name="McClure R."/>
            <person name="Beliaev A."/>
            <person name="Bohutskyi P."/>
            <person name="Hill E.A."/>
            <person name="Rabines A."/>
            <person name="Zheng H."/>
            <person name="Allen L.Z."/>
            <person name="Kuo A."/>
            <person name="Grigoriev I.V."/>
            <person name="Allen A.E."/>
            <person name="Hazlebeck D."/>
            <person name="Allen E.E."/>
        </authorList>
    </citation>
    <scope>NUCLEOTIDE SEQUENCE</scope>
    <source>
        <strain evidence="1">Hildebrandi</strain>
    </source>
</reference>
<dbReference type="Proteomes" id="UP000693970">
    <property type="component" value="Unassembled WGS sequence"/>
</dbReference>
<dbReference type="EMBL" id="JAGRRH010000002">
    <property type="protein sequence ID" value="KAG7373632.1"/>
    <property type="molecule type" value="Genomic_DNA"/>
</dbReference>